<evidence type="ECO:0000256" key="1">
    <source>
        <dbReference type="SAM" id="MobiDB-lite"/>
    </source>
</evidence>
<protein>
    <submittedName>
        <fullName evidence="2">Uncharacterized protein</fullName>
    </submittedName>
</protein>
<keyword evidence="3" id="KW-1185">Reference proteome</keyword>
<feature type="region of interest" description="Disordered" evidence="1">
    <location>
        <begin position="236"/>
        <end position="261"/>
    </location>
</feature>
<dbReference type="OrthoDB" id="3990118at2759"/>
<name>A0A9P8PBR0_9ASCO</name>
<dbReference type="GeneID" id="70234356"/>
<reference evidence="2" key="1">
    <citation type="journal article" date="2021" name="Open Biol.">
        <title>Shared evolutionary footprints suggest mitochondrial oxidative damage underlies multiple complex I losses in fungi.</title>
        <authorList>
            <person name="Schikora-Tamarit M.A."/>
            <person name="Marcet-Houben M."/>
            <person name="Nosek J."/>
            <person name="Gabaldon T."/>
        </authorList>
    </citation>
    <scope>NUCLEOTIDE SEQUENCE</scope>
    <source>
        <strain evidence="2">CBS6075</strain>
    </source>
</reference>
<dbReference type="Proteomes" id="UP000769157">
    <property type="component" value="Unassembled WGS sequence"/>
</dbReference>
<accession>A0A9P8PBR0</accession>
<dbReference type="EMBL" id="JAEUBE010000158">
    <property type="protein sequence ID" value="KAH3668635.1"/>
    <property type="molecule type" value="Genomic_DNA"/>
</dbReference>
<dbReference type="RefSeq" id="XP_046063049.1">
    <property type="nucleotide sequence ID" value="XM_046203254.1"/>
</dbReference>
<evidence type="ECO:0000313" key="2">
    <source>
        <dbReference type="EMBL" id="KAH3668635.1"/>
    </source>
</evidence>
<comment type="caution">
    <text evidence="2">The sequence shown here is derived from an EMBL/GenBank/DDBJ whole genome shotgun (WGS) entry which is preliminary data.</text>
</comment>
<gene>
    <name evidence="2" type="ORF">OGAPHI_002389</name>
</gene>
<dbReference type="AlphaFoldDB" id="A0A9P8PBR0"/>
<organism evidence="2 3">
    <name type="scientific">Ogataea philodendri</name>
    <dbReference type="NCBI Taxonomy" id="1378263"/>
    <lineage>
        <taxon>Eukaryota</taxon>
        <taxon>Fungi</taxon>
        <taxon>Dikarya</taxon>
        <taxon>Ascomycota</taxon>
        <taxon>Saccharomycotina</taxon>
        <taxon>Pichiomycetes</taxon>
        <taxon>Pichiales</taxon>
        <taxon>Pichiaceae</taxon>
        <taxon>Ogataea</taxon>
    </lineage>
</organism>
<sequence>MDQFMSYVMGTGTERAELLRLLREKHKEYDMSIENPQTSQQVIESDVGSIKVEPESQIHPLFAQNLPEKLQSTDLHAQLENGTINLADLDEQDMRDLKSQVAEEYERLAHQFVDARIANIDEMVEKIDRAIASTKDEFAATKQQLDSTTADNFGDQRGVQVPALDLDLFYPYFATSYTEKKRILDEIRAFAAHKLATINKETDINKEIVHSQYHAALLENRDALQQQIRTNLDELNSKFFPNDPDQPSSTENELRSRKKPPSSLVNLAEIAHFYGDDNQ</sequence>
<evidence type="ECO:0000313" key="3">
    <source>
        <dbReference type="Proteomes" id="UP000769157"/>
    </source>
</evidence>
<proteinExistence type="predicted"/>
<reference evidence="2" key="2">
    <citation type="submission" date="2021-01" db="EMBL/GenBank/DDBJ databases">
        <authorList>
            <person name="Schikora-Tamarit M.A."/>
        </authorList>
    </citation>
    <scope>NUCLEOTIDE SEQUENCE</scope>
    <source>
        <strain evidence="2">CBS6075</strain>
    </source>
</reference>